<dbReference type="InterPro" id="IPR027329">
    <property type="entry name" value="TPX2_C"/>
</dbReference>
<keyword evidence="5" id="KW-0206">Cytoskeleton</keyword>
<dbReference type="InterPro" id="IPR027330">
    <property type="entry name" value="TPX2_central_dom"/>
</dbReference>
<evidence type="ECO:0000256" key="5">
    <source>
        <dbReference type="ARBA" id="ARBA00023212"/>
    </source>
</evidence>
<evidence type="ECO:0000256" key="1">
    <source>
        <dbReference type="ARBA" id="ARBA00004123"/>
    </source>
</evidence>
<feature type="compositionally biased region" description="Polar residues" evidence="8">
    <location>
        <begin position="136"/>
        <end position="149"/>
    </location>
</feature>
<dbReference type="Proteomes" id="UP000232323">
    <property type="component" value="Unassembled WGS sequence"/>
</dbReference>
<evidence type="ECO:0000259" key="9">
    <source>
        <dbReference type="Pfam" id="PF06886"/>
    </source>
</evidence>
<evidence type="ECO:0000256" key="7">
    <source>
        <dbReference type="SAM" id="Coils"/>
    </source>
</evidence>
<dbReference type="InterPro" id="IPR009675">
    <property type="entry name" value="TPX2_fam"/>
</dbReference>
<evidence type="ECO:0000256" key="8">
    <source>
        <dbReference type="SAM" id="MobiDB-lite"/>
    </source>
</evidence>
<dbReference type="AlphaFoldDB" id="A0A250XNZ0"/>
<dbReference type="GO" id="GO:0030295">
    <property type="term" value="F:protein kinase activator activity"/>
    <property type="evidence" value="ECO:0007669"/>
    <property type="project" value="TreeGrafter"/>
</dbReference>
<evidence type="ECO:0000256" key="2">
    <source>
        <dbReference type="ARBA" id="ARBA00004186"/>
    </source>
</evidence>
<evidence type="ECO:0000313" key="12">
    <source>
        <dbReference type="Proteomes" id="UP000232323"/>
    </source>
</evidence>
<feature type="coiled-coil region" evidence="7">
    <location>
        <begin position="618"/>
        <end position="645"/>
    </location>
</feature>
<dbReference type="GO" id="GO:0008017">
    <property type="term" value="F:microtubule binding"/>
    <property type="evidence" value="ECO:0007669"/>
    <property type="project" value="TreeGrafter"/>
</dbReference>
<dbReference type="GO" id="GO:0090307">
    <property type="term" value="P:mitotic spindle assembly"/>
    <property type="evidence" value="ECO:0007669"/>
    <property type="project" value="TreeGrafter"/>
</dbReference>
<organism evidence="11 12">
    <name type="scientific">Chlamydomonas eustigma</name>
    <dbReference type="NCBI Taxonomy" id="1157962"/>
    <lineage>
        <taxon>Eukaryota</taxon>
        <taxon>Viridiplantae</taxon>
        <taxon>Chlorophyta</taxon>
        <taxon>core chlorophytes</taxon>
        <taxon>Chlorophyceae</taxon>
        <taxon>CS clade</taxon>
        <taxon>Chlamydomonadales</taxon>
        <taxon>Chlamydomonadaceae</taxon>
        <taxon>Chlamydomonas</taxon>
    </lineage>
</organism>
<keyword evidence="12" id="KW-1185">Reference proteome</keyword>
<sequence>MDEDYEYDAPKYYDFRRTDDGVSMASRWFDTQDGDFQGQLAALLFLMLKETTLISKAGNIVTSWGSTAAKMVLTLQGASGVLDASIKYCSPQRNRIKAERVQTNMSNTENCPPRSQPPITRSIARSKTEKAEAAKPSQTRMSDAVTSKSHGLHAKKSSSMLQMATAVKKRAVSTRRLSENRALALKIAADESHTSHAQKHCISSINSAAARANLKRVLHPRKVMPAHSTKPLTLPDEIELRTSKRARQHCAEDEAVEEEDVGQRSTPFKPLALKVREFHSKTPARFRRKPAPRPEARPLSITQAKAPTLMTSCRTRPVAFKSLEERELEELEAMPKFQATRLNPLVMLGSSQRHDTLKHAALTTTQPMPFVFVTDDRAERRRQKCGADGHQEDGFGAARFKACPLDRSILEGPVGIPSRNTQFSATVPKSPLLRTKMRRSEVHQHVYQEDNKFEFHARPIPQFLTMPREVDHVVPPPVTQPLPFKLETEKRGKAHDQAFKAQLKVEEAQAREALIPKAQLLPLSLEVPLIPNKPEPRGLTLPRPFRLRSEARHKVFVEESVKEMNREEEVRRNESEFKARPLPCLDAVFQVHESDTALTIPKEVSLATESRASERAQFDHAMELKTQAAEELRKAEETAKLERETAAVKELRRGLKIEARPVPDFSRPFMAMPSARPLTNPVTPKFGKKAKRARHV</sequence>
<proteinExistence type="inferred from homology"/>
<reference evidence="11 12" key="1">
    <citation type="submission" date="2017-08" db="EMBL/GenBank/DDBJ databases">
        <title>Acidophilic green algal genome provides insights into adaptation to an acidic environment.</title>
        <authorList>
            <person name="Hirooka S."/>
            <person name="Hirose Y."/>
            <person name="Kanesaki Y."/>
            <person name="Higuchi S."/>
            <person name="Fujiwara T."/>
            <person name="Onuma R."/>
            <person name="Era A."/>
            <person name="Ohbayashi R."/>
            <person name="Uzuka A."/>
            <person name="Nozaki H."/>
            <person name="Yoshikawa H."/>
            <person name="Miyagishima S.Y."/>
        </authorList>
    </citation>
    <scope>NUCLEOTIDE SEQUENCE [LARGE SCALE GENOMIC DNA]</scope>
    <source>
        <strain evidence="11 12">NIES-2499</strain>
    </source>
</reference>
<dbReference type="OrthoDB" id="1684416at2759"/>
<comment type="similarity">
    <text evidence="3">Belongs to the TPX2 family.</text>
</comment>
<evidence type="ECO:0000256" key="6">
    <source>
        <dbReference type="ARBA" id="ARBA00023242"/>
    </source>
</evidence>
<keyword evidence="6" id="KW-0539">Nucleus</keyword>
<evidence type="ECO:0000313" key="11">
    <source>
        <dbReference type="EMBL" id="GAX84659.1"/>
    </source>
</evidence>
<feature type="region of interest" description="Disordered" evidence="8">
    <location>
        <begin position="104"/>
        <end position="156"/>
    </location>
</feature>
<evidence type="ECO:0000256" key="3">
    <source>
        <dbReference type="ARBA" id="ARBA00005885"/>
    </source>
</evidence>
<dbReference type="Pfam" id="PF06886">
    <property type="entry name" value="TPX2"/>
    <property type="match status" value="1"/>
</dbReference>
<feature type="region of interest" description="Disordered" evidence="8">
    <location>
        <begin position="665"/>
        <end position="696"/>
    </location>
</feature>
<accession>A0A250XNZ0</accession>
<gene>
    <name evidence="11" type="ORF">CEUSTIGMA_g12080.t1</name>
</gene>
<evidence type="ECO:0008006" key="13">
    <source>
        <dbReference type="Google" id="ProtNLM"/>
    </source>
</evidence>
<keyword evidence="7" id="KW-0175">Coiled coil</keyword>
<feature type="domain" description="TPX2 central" evidence="10">
    <location>
        <begin position="300"/>
        <end position="431"/>
    </location>
</feature>
<dbReference type="STRING" id="1157962.A0A250XNZ0"/>
<comment type="subcellular location">
    <subcellularLocation>
        <location evidence="2">Cytoplasm</location>
        <location evidence="2">Cytoskeleton</location>
        <location evidence="2">Spindle</location>
    </subcellularLocation>
    <subcellularLocation>
        <location evidence="1">Nucleus</location>
    </subcellularLocation>
</comment>
<evidence type="ECO:0000256" key="4">
    <source>
        <dbReference type="ARBA" id="ARBA00022490"/>
    </source>
</evidence>
<dbReference type="EMBL" id="BEGY01000131">
    <property type="protein sequence ID" value="GAX84659.1"/>
    <property type="molecule type" value="Genomic_DNA"/>
</dbReference>
<dbReference type="PANTHER" id="PTHR14326">
    <property type="entry name" value="TARGETING PROTEIN FOR XKLP2"/>
    <property type="match status" value="1"/>
</dbReference>
<name>A0A250XNZ0_9CHLO</name>
<feature type="compositionally biased region" description="Basic residues" evidence="8">
    <location>
        <begin position="686"/>
        <end position="696"/>
    </location>
</feature>
<dbReference type="PANTHER" id="PTHR14326:SF59">
    <property type="entry name" value="PROTEIN TPX2-LIKE"/>
    <property type="match status" value="1"/>
</dbReference>
<dbReference type="GO" id="GO:0060236">
    <property type="term" value="P:regulation of mitotic spindle organization"/>
    <property type="evidence" value="ECO:0007669"/>
    <property type="project" value="InterPro"/>
</dbReference>
<comment type="caution">
    <text evidence="11">The sequence shown here is derived from an EMBL/GenBank/DDBJ whole genome shotgun (WGS) entry which is preliminary data.</text>
</comment>
<dbReference type="GO" id="GO:0005880">
    <property type="term" value="C:nuclear microtubule"/>
    <property type="evidence" value="ECO:0007669"/>
    <property type="project" value="TreeGrafter"/>
</dbReference>
<feature type="domain" description="TPX2 C-terminal" evidence="9">
    <location>
        <begin position="605"/>
        <end position="680"/>
    </location>
</feature>
<keyword evidence="4" id="KW-0963">Cytoplasm</keyword>
<protein>
    <recommendedName>
        <fullName evidence="13">TPX2 C-terminal domain-containing protein</fullName>
    </recommendedName>
</protein>
<dbReference type="Pfam" id="PF12214">
    <property type="entry name" value="TPX2_importin"/>
    <property type="match status" value="1"/>
</dbReference>
<evidence type="ECO:0000259" key="10">
    <source>
        <dbReference type="Pfam" id="PF12214"/>
    </source>
</evidence>
<dbReference type="GO" id="GO:0005819">
    <property type="term" value="C:spindle"/>
    <property type="evidence" value="ECO:0007669"/>
    <property type="project" value="UniProtKB-SubCell"/>
</dbReference>